<dbReference type="Pfam" id="PF07686">
    <property type="entry name" value="V-set"/>
    <property type="match status" value="1"/>
</dbReference>
<dbReference type="GO" id="GO:0050830">
    <property type="term" value="P:defense response to Gram-positive bacterium"/>
    <property type="evidence" value="ECO:0007669"/>
    <property type="project" value="TreeGrafter"/>
</dbReference>
<dbReference type="RefSeq" id="XP_034413322.1">
    <property type="nucleotide sequence ID" value="XM_034557431.1"/>
</dbReference>
<evidence type="ECO:0000256" key="7">
    <source>
        <dbReference type="ARBA" id="ARBA00023136"/>
    </source>
</evidence>
<dbReference type="Pfam" id="PF22705">
    <property type="entry name" value="C2-set_3"/>
    <property type="match status" value="1"/>
</dbReference>
<dbReference type="PANTHER" id="PTHR31698">
    <property type="entry name" value="LYSOZYME G FAMILY MEMBER"/>
    <property type="match status" value="1"/>
</dbReference>
<evidence type="ECO:0000256" key="3">
    <source>
        <dbReference type="ARBA" id="ARBA00008902"/>
    </source>
</evidence>
<evidence type="ECO:0000313" key="14">
    <source>
        <dbReference type="Ensembl" id="ENSCLMP00005033492.1"/>
    </source>
</evidence>
<dbReference type="InterPro" id="IPR003599">
    <property type="entry name" value="Ig_sub"/>
</dbReference>
<evidence type="ECO:0000256" key="11">
    <source>
        <dbReference type="SAM" id="Phobius"/>
    </source>
</evidence>
<dbReference type="PRINTS" id="PR00749">
    <property type="entry name" value="LYSOZYMEG"/>
</dbReference>
<keyword evidence="6" id="KW-0929">Antimicrobial</keyword>
<dbReference type="InterPro" id="IPR013106">
    <property type="entry name" value="Ig_V-set"/>
</dbReference>
<feature type="signal peptide" evidence="12">
    <location>
        <begin position="1"/>
        <end position="22"/>
    </location>
</feature>
<proteinExistence type="inferred from homology"/>
<sequence>MKLTAFFFCGCLFSSVGPPAAAAPHQVSPAEPQADSPIQVSVAAGADVLLPCSRPGSAGFLAVEWTRVDGPSLVPSLVTVLVFRDGEELVKEKAADYVGRTHLMENGSLKLLGVRPRDSGTYSCVQVLRSGPPTKPVLVSLSVAQVSQVYMSIRRSPDDQLLVLCESSGWTPAPLVSLQDSGGRVLAAQTESSVGPDGLYAVSALVNVAAAGGSSPLVCKVEIPALGLANQEQLHITDDFHQDGLAGRLLLVVYFVVGSAATTAAVLVILPLQTIKKLRSVTQRLTAFCMTMISRDKEKGPEDQSLLEDYGDINYVETTGSSQVIPRKNEVDATGLEASHELAKGDLEEMNKYKQMIFSIGENLRVPPALIAAIISRQSRAGAALSSSGYGAHDADSFGLMQINKRYHAVKGGPFSEEHVDQGVTFLIQLIKTMKRTKPGWTTGDQLKGALACYISGEDRVLPLTSDQLDSVTPRGDFANDVVARAHWFSTQGF</sequence>
<keyword evidence="8" id="KW-0326">Glycosidase</keyword>
<dbReference type="GO" id="GO:0016020">
    <property type="term" value="C:membrane"/>
    <property type="evidence" value="ECO:0007669"/>
    <property type="project" value="UniProtKB-SubCell"/>
</dbReference>
<evidence type="ECO:0000256" key="10">
    <source>
        <dbReference type="ARBA" id="ARBA00031262"/>
    </source>
</evidence>
<evidence type="ECO:0000256" key="1">
    <source>
        <dbReference type="ARBA" id="ARBA00000632"/>
    </source>
</evidence>
<dbReference type="Ensembl" id="ENSCLMT00005034879.1">
    <property type="protein sequence ID" value="ENSCLMP00005033492.1"/>
    <property type="gene ID" value="ENSCLMG00005016062.1"/>
</dbReference>
<dbReference type="GO" id="GO:0031640">
    <property type="term" value="P:killing of cells of another organism"/>
    <property type="evidence" value="ECO:0007669"/>
    <property type="project" value="UniProtKB-KW"/>
</dbReference>
<dbReference type="InterPro" id="IPR007110">
    <property type="entry name" value="Ig-like_dom"/>
</dbReference>
<evidence type="ECO:0000313" key="15">
    <source>
        <dbReference type="Proteomes" id="UP000694565"/>
    </source>
</evidence>
<comment type="subcellular location">
    <subcellularLocation>
        <location evidence="2">Membrane</location>
    </subcellularLocation>
</comment>
<dbReference type="OrthoDB" id="10021790at2759"/>
<dbReference type="KEGG" id="clum:117747919"/>
<evidence type="ECO:0000256" key="5">
    <source>
        <dbReference type="ARBA" id="ARBA00016485"/>
    </source>
</evidence>
<dbReference type="Proteomes" id="UP000694565">
    <property type="component" value="Unplaced"/>
</dbReference>
<dbReference type="InterPro" id="IPR036179">
    <property type="entry name" value="Ig-like_dom_sf"/>
</dbReference>
<keyword evidence="6" id="KW-0081">Bacteriolytic enzyme</keyword>
<dbReference type="SMART" id="SM00409">
    <property type="entry name" value="IG"/>
    <property type="match status" value="1"/>
</dbReference>
<dbReference type="PANTHER" id="PTHR31698:SF8">
    <property type="entry name" value="LYSOZYME G-RELATED"/>
    <property type="match status" value="1"/>
</dbReference>
<dbReference type="SUPFAM" id="SSF48726">
    <property type="entry name" value="Immunoglobulin"/>
    <property type="match status" value="1"/>
</dbReference>
<keyword evidence="11" id="KW-0812">Transmembrane</keyword>
<feature type="transmembrane region" description="Helical" evidence="11">
    <location>
        <begin position="249"/>
        <end position="270"/>
    </location>
</feature>
<dbReference type="Gene3D" id="1.10.530.10">
    <property type="match status" value="1"/>
</dbReference>
<keyword evidence="11" id="KW-1133">Transmembrane helix</keyword>
<dbReference type="InterPro" id="IPR023346">
    <property type="entry name" value="Lysozyme-like_dom_sf"/>
</dbReference>
<organism evidence="14 15">
    <name type="scientific">Cyclopterus lumpus</name>
    <name type="common">Lumpsucker</name>
    <dbReference type="NCBI Taxonomy" id="8103"/>
    <lineage>
        <taxon>Eukaryota</taxon>
        <taxon>Metazoa</taxon>
        <taxon>Chordata</taxon>
        <taxon>Craniata</taxon>
        <taxon>Vertebrata</taxon>
        <taxon>Euteleostomi</taxon>
        <taxon>Actinopterygii</taxon>
        <taxon>Neopterygii</taxon>
        <taxon>Teleostei</taxon>
        <taxon>Neoteleostei</taxon>
        <taxon>Acanthomorphata</taxon>
        <taxon>Eupercaria</taxon>
        <taxon>Perciformes</taxon>
        <taxon>Cottioidei</taxon>
        <taxon>Cottales</taxon>
        <taxon>Cyclopteridae</taxon>
        <taxon>Cyclopterus</taxon>
    </lineage>
</organism>
<evidence type="ECO:0000259" key="13">
    <source>
        <dbReference type="PROSITE" id="PS50835"/>
    </source>
</evidence>
<accession>A0A8C2ZXY2</accession>
<reference evidence="14" key="2">
    <citation type="submission" date="2025-09" db="UniProtKB">
        <authorList>
            <consortium name="Ensembl"/>
        </authorList>
    </citation>
    <scope>IDENTIFICATION</scope>
</reference>
<comment type="catalytic activity">
    <reaction evidence="1">
        <text>Hydrolysis of (1-&gt;4)-beta-linkages between N-acetylmuramic acid and N-acetyl-D-glucosamine residues in a peptidoglycan and between N-acetyl-D-glucosamine residues in chitodextrins.</text>
        <dbReference type="EC" id="3.2.1.17"/>
    </reaction>
</comment>
<dbReference type="GeneID" id="117747919"/>
<dbReference type="InterPro" id="IPR013783">
    <property type="entry name" value="Ig-like_fold"/>
</dbReference>
<evidence type="ECO:0000256" key="12">
    <source>
        <dbReference type="SAM" id="SignalP"/>
    </source>
</evidence>
<evidence type="ECO:0000256" key="9">
    <source>
        <dbReference type="ARBA" id="ARBA00023319"/>
    </source>
</evidence>
<evidence type="ECO:0000256" key="2">
    <source>
        <dbReference type="ARBA" id="ARBA00004370"/>
    </source>
</evidence>
<dbReference type="Gene3D" id="2.60.40.10">
    <property type="entry name" value="Immunoglobulins"/>
    <property type="match status" value="2"/>
</dbReference>
<keyword evidence="7 11" id="KW-0472">Membrane</keyword>
<evidence type="ECO:0000256" key="4">
    <source>
        <dbReference type="ARBA" id="ARBA00012732"/>
    </source>
</evidence>
<dbReference type="GO" id="GO:0003796">
    <property type="term" value="F:lysozyme activity"/>
    <property type="evidence" value="ECO:0007669"/>
    <property type="project" value="UniProtKB-EC"/>
</dbReference>
<protein>
    <recommendedName>
        <fullName evidence="5">Lysozyme g</fullName>
        <ecNumber evidence="4">3.2.1.17</ecNumber>
    </recommendedName>
    <alternativeName>
        <fullName evidence="10">1,4-beta-N-acetylmuramidase</fullName>
    </alternativeName>
</protein>
<feature type="chain" id="PRO_5034320055" description="Lysozyme g" evidence="12">
    <location>
        <begin position="23"/>
        <end position="494"/>
    </location>
</feature>
<reference evidence="14" key="1">
    <citation type="submission" date="2025-08" db="UniProtKB">
        <authorList>
            <consortium name="Ensembl"/>
        </authorList>
    </citation>
    <scope>IDENTIFICATION</scope>
</reference>
<dbReference type="SUPFAM" id="SSF53955">
    <property type="entry name" value="Lysozyme-like"/>
    <property type="match status" value="1"/>
</dbReference>
<evidence type="ECO:0000256" key="8">
    <source>
        <dbReference type="ARBA" id="ARBA00023295"/>
    </source>
</evidence>
<dbReference type="GO" id="GO:0009253">
    <property type="term" value="P:peptidoglycan catabolic process"/>
    <property type="evidence" value="ECO:0007669"/>
    <property type="project" value="InterPro"/>
</dbReference>
<dbReference type="GeneTree" id="ENSGT00390000017614"/>
<comment type="similarity">
    <text evidence="3">Belongs to the glycosyl hydrolase 23 family.</text>
</comment>
<evidence type="ECO:0000256" key="6">
    <source>
        <dbReference type="ARBA" id="ARBA00022638"/>
    </source>
</evidence>
<keyword evidence="12" id="KW-0732">Signal</keyword>
<dbReference type="AlphaFoldDB" id="A0A8C2ZXY2"/>
<keyword evidence="8" id="KW-0378">Hydrolase</keyword>
<feature type="domain" description="Ig-like" evidence="13">
    <location>
        <begin position="18"/>
        <end position="124"/>
    </location>
</feature>
<name>A0A8C2ZXY2_CYCLU</name>
<keyword evidence="15" id="KW-1185">Reference proteome</keyword>
<dbReference type="GO" id="GO:0005576">
    <property type="term" value="C:extracellular region"/>
    <property type="evidence" value="ECO:0007669"/>
    <property type="project" value="TreeGrafter"/>
</dbReference>
<dbReference type="EC" id="3.2.1.17" evidence="4"/>
<dbReference type="InterPro" id="IPR002152">
    <property type="entry name" value="Glyco_hydro_23"/>
</dbReference>
<gene>
    <name evidence="14" type="primary">LOC117747919</name>
</gene>
<dbReference type="PROSITE" id="PS50835">
    <property type="entry name" value="IG_LIKE"/>
    <property type="match status" value="1"/>
</dbReference>
<dbReference type="InterPro" id="IPR053896">
    <property type="entry name" value="BTN3A2-like_Ig-C"/>
</dbReference>
<dbReference type="CDD" id="cd01021">
    <property type="entry name" value="GEWL"/>
    <property type="match status" value="1"/>
</dbReference>
<keyword evidence="9" id="KW-0393">Immunoglobulin domain</keyword>